<sequence>MSAPKPYRTRVEDVPLVEGLTREDGWIDMQVRFLIDQKSAGSDKLVFGHTLMPPGASHEKHRHFHCDEFLLVMTGSGIIFTDDGEEPAKAGDVVFTPRGHWHGFRNTGKVDSLLIWGWSGAGSLETAGYEVPAGADHAAKVG</sequence>
<reference evidence="3" key="1">
    <citation type="submission" date="2019-03" db="EMBL/GenBank/DDBJ databases">
        <title>Afifella sp. nov., isolated from activated sludge.</title>
        <authorList>
            <person name="Li Q."/>
            <person name="Liu Y."/>
        </authorList>
    </citation>
    <scope>NUCLEOTIDE SEQUENCE</scope>
    <source>
        <strain evidence="3">L72</strain>
    </source>
</reference>
<dbReference type="Proteomes" id="UP000773614">
    <property type="component" value="Unassembled WGS sequence"/>
</dbReference>
<dbReference type="OrthoDB" id="6058at2"/>
<dbReference type="PANTHER" id="PTHR35848:SF6">
    <property type="entry name" value="CUPIN TYPE-2 DOMAIN-CONTAINING PROTEIN"/>
    <property type="match status" value="1"/>
</dbReference>
<dbReference type="SUPFAM" id="SSF51182">
    <property type="entry name" value="RmlC-like cupins"/>
    <property type="match status" value="1"/>
</dbReference>
<organism evidence="3 4">
    <name type="scientific">Propylenella binzhouense</name>
    <dbReference type="NCBI Taxonomy" id="2555902"/>
    <lineage>
        <taxon>Bacteria</taxon>
        <taxon>Pseudomonadati</taxon>
        <taxon>Pseudomonadota</taxon>
        <taxon>Alphaproteobacteria</taxon>
        <taxon>Hyphomicrobiales</taxon>
        <taxon>Propylenellaceae</taxon>
        <taxon>Propylenella</taxon>
    </lineage>
</organism>
<protein>
    <submittedName>
        <fullName evidence="3">Cupin domain-containing protein</fullName>
    </submittedName>
</protein>
<keyword evidence="4" id="KW-1185">Reference proteome</keyword>
<accession>A0A964WSG0</accession>
<dbReference type="RefSeq" id="WP_161139123.1">
    <property type="nucleotide sequence ID" value="NZ_SPKJ01000006.1"/>
</dbReference>
<evidence type="ECO:0000313" key="3">
    <source>
        <dbReference type="EMBL" id="MYZ46775.1"/>
    </source>
</evidence>
<keyword evidence="1" id="KW-0479">Metal-binding</keyword>
<feature type="domain" description="Cupin type-2" evidence="2">
    <location>
        <begin position="50"/>
        <end position="116"/>
    </location>
</feature>
<dbReference type="InterPro" id="IPR014710">
    <property type="entry name" value="RmlC-like_jellyroll"/>
</dbReference>
<dbReference type="InterPro" id="IPR013096">
    <property type="entry name" value="Cupin_2"/>
</dbReference>
<dbReference type="InterPro" id="IPR011051">
    <property type="entry name" value="RmlC_Cupin_sf"/>
</dbReference>
<evidence type="ECO:0000259" key="2">
    <source>
        <dbReference type="Pfam" id="PF07883"/>
    </source>
</evidence>
<dbReference type="AlphaFoldDB" id="A0A964WSG0"/>
<evidence type="ECO:0000313" key="4">
    <source>
        <dbReference type="Proteomes" id="UP000773614"/>
    </source>
</evidence>
<dbReference type="GO" id="GO:0046872">
    <property type="term" value="F:metal ion binding"/>
    <property type="evidence" value="ECO:0007669"/>
    <property type="project" value="UniProtKB-KW"/>
</dbReference>
<dbReference type="EMBL" id="SPKJ01000006">
    <property type="protein sequence ID" value="MYZ46775.1"/>
    <property type="molecule type" value="Genomic_DNA"/>
</dbReference>
<dbReference type="Pfam" id="PF07883">
    <property type="entry name" value="Cupin_2"/>
    <property type="match status" value="1"/>
</dbReference>
<evidence type="ECO:0000256" key="1">
    <source>
        <dbReference type="ARBA" id="ARBA00022723"/>
    </source>
</evidence>
<dbReference type="Gene3D" id="2.60.120.10">
    <property type="entry name" value="Jelly Rolls"/>
    <property type="match status" value="1"/>
</dbReference>
<proteinExistence type="predicted"/>
<dbReference type="InterPro" id="IPR051610">
    <property type="entry name" value="GPI/OXD"/>
</dbReference>
<name>A0A964WSG0_9HYPH</name>
<comment type="caution">
    <text evidence="3">The sequence shown here is derived from an EMBL/GenBank/DDBJ whole genome shotgun (WGS) entry which is preliminary data.</text>
</comment>
<dbReference type="PANTHER" id="PTHR35848">
    <property type="entry name" value="OXALATE-BINDING PROTEIN"/>
    <property type="match status" value="1"/>
</dbReference>
<gene>
    <name evidence="3" type="ORF">E4O86_03465</name>
</gene>